<comment type="caution">
    <text evidence="4">The sequence shown here is derived from an EMBL/GenBank/DDBJ whole genome shotgun (WGS) entry which is preliminary data.</text>
</comment>
<dbReference type="GeneID" id="25318070"/>
<dbReference type="RefSeq" id="XP_013326879.1">
    <property type="nucleotide sequence ID" value="XM_013471425.1"/>
</dbReference>
<evidence type="ECO:0000256" key="2">
    <source>
        <dbReference type="SAM" id="SignalP"/>
    </source>
</evidence>
<dbReference type="Pfam" id="PF00485">
    <property type="entry name" value="PRK"/>
    <property type="match status" value="1"/>
</dbReference>
<name>A0A0F4YPS1_RASE3</name>
<keyword evidence="4" id="KW-0808">Transferase</keyword>
<dbReference type="Gene3D" id="3.40.50.300">
    <property type="entry name" value="P-loop containing nucleotide triphosphate hydrolases"/>
    <property type="match status" value="1"/>
</dbReference>
<dbReference type="GO" id="GO:0016301">
    <property type="term" value="F:kinase activity"/>
    <property type="evidence" value="ECO:0007669"/>
    <property type="project" value="UniProtKB-KW"/>
</dbReference>
<reference evidence="4 5" key="1">
    <citation type="submission" date="2015-04" db="EMBL/GenBank/DDBJ databases">
        <authorList>
            <person name="Heijne W.H."/>
            <person name="Fedorova N.D."/>
            <person name="Nierman W.C."/>
            <person name="Vollebregt A.W."/>
            <person name="Zhao Z."/>
            <person name="Wu L."/>
            <person name="Kumar M."/>
            <person name="Stam H."/>
            <person name="van den Berg M.A."/>
            <person name="Pel H.J."/>
        </authorList>
    </citation>
    <scope>NUCLEOTIDE SEQUENCE [LARGE SCALE GENOMIC DNA]</scope>
    <source>
        <strain evidence="4 5">CBS 393.64</strain>
    </source>
</reference>
<dbReference type="SUPFAM" id="SSF52540">
    <property type="entry name" value="P-loop containing nucleoside triphosphate hydrolases"/>
    <property type="match status" value="1"/>
</dbReference>
<feature type="compositionally biased region" description="Low complexity" evidence="1">
    <location>
        <begin position="112"/>
        <end position="124"/>
    </location>
</feature>
<dbReference type="InterPro" id="IPR006083">
    <property type="entry name" value="PRK/URK"/>
</dbReference>
<dbReference type="AlphaFoldDB" id="A0A0F4YPS1"/>
<dbReference type="EMBL" id="LASV01000276">
    <property type="protein sequence ID" value="KKA20267.1"/>
    <property type="molecule type" value="Genomic_DNA"/>
</dbReference>
<feature type="region of interest" description="Disordered" evidence="1">
    <location>
        <begin position="96"/>
        <end position="124"/>
    </location>
</feature>
<keyword evidence="4" id="KW-0418">Kinase</keyword>
<feature type="signal peptide" evidence="2">
    <location>
        <begin position="1"/>
        <end position="27"/>
    </location>
</feature>
<gene>
    <name evidence="4" type="ORF">T310_5730</name>
</gene>
<evidence type="ECO:0000256" key="1">
    <source>
        <dbReference type="SAM" id="MobiDB-lite"/>
    </source>
</evidence>
<protein>
    <submittedName>
        <fullName evidence="4">Putative panthothenate kinase/uridine kinase-related protein</fullName>
    </submittedName>
</protein>
<proteinExistence type="predicted"/>
<organism evidence="4 5">
    <name type="scientific">Rasamsonia emersonii (strain ATCC 16479 / CBS 393.64 / IMI 116815)</name>
    <dbReference type="NCBI Taxonomy" id="1408163"/>
    <lineage>
        <taxon>Eukaryota</taxon>
        <taxon>Fungi</taxon>
        <taxon>Dikarya</taxon>
        <taxon>Ascomycota</taxon>
        <taxon>Pezizomycotina</taxon>
        <taxon>Eurotiomycetes</taxon>
        <taxon>Eurotiomycetidae</taxon>
        <taxon>Eurotiales</taxon>
        <taxon>Trichocomaceae</taxon>
        <taxon>Rasamsonia</taxon>
    </lineage>
</organism>
<keyword evidence="5" id="KW-1185">Reference proteome</keyword>
<dbReference type="GO" id="GO:0005524">
    <property type="term" value="F:ATP binding"/>
    <property type="evidence" value="ECO:0007669"/>
    <property type="project" value="InterPro"/>
</dbReference>
<keyword evidence="2" id="KW-0732">Signal</keyword>
<dbReference type="OrthoDB" id="6362633at2759"/>
<dbReference type="STRING" id="1408163.A0A0F4YPS1"/>
<evidence type="ECO:0000313" key="5">
    <source>
        <dbReference type="Proteomes" id="UP000053958"/>
    </source>
</evidence>
<feature type="domain" description="Phosphoribulokinase/uridine kinase" evidence="3">
    <location>
        <begin position="73"/>
        <end position="254"/>
    </location>
</feature>
<evidence type="ECO:0000259" key="3">
    <source>
        <dbReference type="Pfam" id="PF00485"/>
    </source>
</evidence>
<accession>A0A0F4YPS1</accession>
<dbReference type="InterPro" id="IPR027417">
    <property type="entry name" value="P-loop_NTPase"/>
</dbReference>
<sequence length="310" mass="34376">MLRICRYPLLLSVLCLLADYALRPVYSTYYLGHSISPALERELYSSQMQSTYQSLAKTIRHRAAECPRQRYLVAIAGAPGSGKTTIAHEVAKRINNNDAAPSDGPHKHNLSSDKPVSQSSSPSPTVCISISMDGFHLPRSTLHTLPNKEAYRRRGAPWTFDADKAVEFVWCLRKWANNHEDGGNNTTEPIIYAPTFSHALKDPVPDALPIPSSGAMRIILLLEGNYLLLDEPPWDEIGQLVDLRVFVEADPALTRERVAQRHLQAGIESTIEDAYRRVDGNDLINGRLVNEKKVAGIDLVVTSLQEEIGG</sequence>
<evidence type="ECO:0000313" key="4">
    <source>
        <dbReference type="EMBL" id="KKA20267.1"/>
    </source>
</evidence>
<feature type="chain" id="PRO_5002482043" evidence="2">
    <location>
        <begin position="28"/>
        <end position="310"/>
    </location>
</feature>
<dbReference type="Proteomes" id="UP000053958">
    <property type="component" value="Unassembled WGS sequence"/>
</dbReference>
<dbReference type="PANTHER" id="PTHR10285">
    <property type="entry name" value="URIDINE KINASE"/>
    <property type="match status" value="1"/>
</dbReference>